<dbReference type="PANTHER" id="PTHR33219:SF14">
    <property type="entry name" value="PROTEIN COFACTOR ASSEMBLY OF COMPLEX C SUBUNIT B CCB3, CHLOROPLASTIC-RELATED"/>
    <property type="match status" value="1"/>
</dbReference>
<evidence type="ECO:0000313" key="4">
    <source>
        <dbReference type="Proteomes" id="UP000095255"/>
    </source>
</evidence>
<dbReference type="InterPro" id="IPR003425">
    <property type="entry name" value="CCB3/YggT"/>
</dbReference>
<dbReference type="Pfam" id="PF02325">
    <property type="entry name" value="CCB3_YggT"/>
    <property type="match status" value="1"/>
</dbReference>
<feature type="transmembrane region" description="Helical" evidence="2">
    <location>
        <begin position="69"/>
        <end position="90"/>
    </location>
</feature>
<organism evidence="3 4">
    <name type="scientific">Desulfuribacillus stibiiarsenatis</name>
    <dbReference type="NCBI Taxonomy" id="1390249"/>
    <lineage>
        <taxon>Bacteria</taxon>
        <taxon>Bacillati</taxon>
        <taxon>Bacillota</taxon>
        <taxon>Desulfuribacillia</taxon>
        <taxon>Desulfuribacillales</taxon>
        <taxon>Desulfuribacillaceae</taxon>
        <taxon>Desulfuribacillus</taxon>
    </lineage>
</organism>
<name>A0A1E5L3X7_9FIRM</name>
<evidence type="ECO:0008006" key="5">
    <source>
        <dbReference type="Google" id="ProtNLM"/>
    </source>
</evidence>
<accession>A0A1E5L3X7</accession>
<evidence type="ECO:0000256" key="1">
    <source>
        <dbReference type="ARBA" id="ARBA00010894"/>
    </source>
</evidence>
<feature type="transmembrane region" description="Helical" evidence="2">
    <location>
        <begin position="7"/>
        <end position="27"/>
    </location>
</feature>
<reference evidence="3 4" key="1">
    <citation type="submission" date="2016-09" db="EMBL/GenBank/DDBJ databases">
        <title>Desulfuribacillus arsenicus sp. nov., an obligately anaerobic, dissimilatory arsenic- and antimonate-reducing bacterium isolated from anoxic sediments.</title>
        <authorList>
            <person name="Abin C.A."/>
            <person name="Hollibaugh J.T."/>
        </authorList>
    </citation>
    <scope>NUCLEOTIDE SEQUENCE [LARGE SCALE GENOMIC DNA]</scope>
    <source>
        <strain evidence="3 4">MLFW-2</strain>
    </source>
</reference>
<dbReference type="GO" id="GO:0016020">
    <property type="term" value="C:membrane"/>
    <property type="evidence" value="ECO:0007669"/>
    <property type="project" value="InterPro"/>
</dbReference>
<dbReference type="Proteomes" id="UP000095255">
    <property type="component" value="Unassembled WGS sequence"/>
</dbReference>
<evidence type="ECO:0000313" key="3">
    <source>
        <dbReference type="EMBL" id="OEH84723.1"/>
    </source>
</evidence>
<protein>
    <recommendedName>
        <fullName evidence="5">YggT family protein</fullName>
    </recommendedName>
</protein>
<keyword evidence="2" id="KW-0812">Transmembrane</keyword>
<dbReference type="STRING" id="1390249.BHU72_07760"/>
<comment type="similarity">
    <text evidence="1">Belongs to the YggT family.</text>
</comment>
<evidence type="ECO:0000256" key="2">
    <source>
        <dbReference type="SAM" id="Phobius"/>
    </source>
</evidence>
<proteinExistence type="inferred from homology"/>
<gene>
    <name evidence="3" type="ORF">BHU72_07760</name>
</gene>
<comment type="caution">
    <text evidence="3">The sequence shown here is derived from an EMBL/GenBank/DDBJ whole genome shotgun (WGS) entry which is preliminary data.</text>
</comment>
<dbReference type="PANTHER" id="PTHR33219">
    <property type="entry name" value="YLMG HOMOLOG PROTEIN 2, CHLOROPLASTIC"/>
    <property type="match status" value="1"/>
</dbReference>
<keyword evidence="2" id="KW-0472">Membrane</keyword>
<dbReference type="EMBL" id="MJAT01000036">
    <property type="protein sequence ID" value="OEH84723.1"/>
    <property type="molecule type" value="Genomic_DNA"/>
</dbReference>
<keyword evidence="2" id="KW-1133">Transmembrane helix</keyword>
<dbReference type="AlphaFoldDB" id="A0A1E5L3X7"/>
<sequence>MAILDIVALLFRLYWYILIARIIMSWVPSLYHTKFGETVYNLTEPYLSMFRGFIPPISLGGGYLDVSPIIAFLAYHFIQVGALSIIRWILITIGFM</sequence>
<keyword evidence="4" id="KW-1185">Reference proteome</keyword>